<feature type="transmembrane region" description="Helical" evidence="1">
    <location>
        <begin position="269"/>
        <end position="287"/>
    </location>
</feature>
<comment type="caution">
    <text evidence="3">The sequence shown here is derived from an EMBL/GenBank/DDBJ whole genome shotgun (WGS) entry which is preliminary data.</text>
</comment>
<keyword evidence="4" id="KW-1185">Reference proteome</keyword>
<evidence type="ECO:0000256" key="1">
    <source>
        <dbReference type="SAM" id="Phobius"/>
    </source>
</evidence>
<feature type="domain" description="CAAX prenyl protease 2/Lysostaphin resistance protein A-like" evidence="2">
    <location>
        <begin position="181"/>
        <end position="280"/>
    </location>
</feature>
<gene>
    <name evidence="3" type="ORF">ACFFV7_49115</name>
</gene>
<name>A0ABV5IXD1_9ACTN</name>
<sequence>MRNKPGSPALGLSVLLAGLALIAASVLWLVLNGATDIRYSADHAGTIPMWHRWIPALAGLVLIRLLPPRTTPVDATPPGRGVRLQAVVLLGAAVVFAMALRLAGGGEPAHTLLKLGLLLAVPVLLFWLSRRDSAARDLFHERPAAWRHYGPIAPVALWLALTFAGPLAEPPSDYAATVDPVTLLVTVVVVFLVNSLLEEVFYRRWLQTRWERVLGPWPAIVLASLLWAAWHIGIQGTGNLPADLASAFANQGVQGLFLGYLWSRYRQMWPILVVHGAMNAAPILLGMF</sequence>
<evidence type="ECO:0000259" key="2">
    <source>
        <dbReference type="Pfam" id="PF02517"/>
    </source>
</evidence>
<protein>
    <submittedName>
        <fullName evidence="3">Lysostaphin resistance A-like protein</fullName>
    </submittedName>
</protein>
<feature type="transmembrane region" description="Helical" evidence="1">
    <location>
        <begin position="109"/>
        <end position="128"/>
    </location>
</feature>
<organism evidence="3 4">
    <name type="scientific">Nonomuraea spiralis</name>
    <dbReference type="NCBI Taxonomy" id="46182"/>
    <lineage>
        <taxon>Bacteria</taxon>
        <taxon>Bacillati</taxon>
        <taxon>Actinomycetota</taxon>
        <taxon>Actinomycetes</taxon>
        <taxon>Streptosporangiales</taxon>
        <taxon>Streptosporangiaceae</taxon>
        <taxon>Nonomuraea</taxon>
    </lineage>
</organism>
<feature type="transmembrane region" description="Helical" evidence="1">
    <location>
        <begin position="180"/>
        <end position="201"/>
    </location>
</feature>
<dbReference type="RefSeq" id="WP_229824950.1">
    <property type="nucleotide sequence ID" value="NZ_BMRC01000034.1"/>
</dbReference>
<evidence type="ECO:0000313" key="3">
    <source>
        <dbReference type="EMBL" id="MFB9209218.1"/>
    </source>
</evidence>
<keyword evidence="1" id="KW-0472">Membrane</keyword>
<dbReference type="InterPro" id="IPR003675">
    <property type="entry name" value="Rce1/LyrA-like_dom"/>
</dbReference>
<feature type="transmembrane region" description="Helical" evidence="1">
    <location>
        <begin position="213"/>
        <end position="232"/>
    </location>
</feature>
<dbReference type="EMBL" id="JBHMEI010000098">
    <property type="protein sequence ID" value="MFB9209218.1"/>
    <property type="molecule type" value="Genomic_DNA"/>
</dbReference>
<dbReference type="Proteomes" id="UP001589647">
    <property type="component" value="Unassembled WGS sequence"/>
</dbReference>
<proteinExistence type="predicted"/>
<keyword evidence="1" id="KW-0812">Transmembrane</keyword>
<accession>A0ABV5IXD1</accession>
<feature type="transmembrane region" description="Helical" evidence="1">
    <location>
        <begin position="49"/>
        <end position="66"/>
    </location>
</feature>
<dbReference type="Pfam" id="PF02517">
    <property type="entry name" value="Rce1-like"/>
    <property type="match status" value="1"/>
</dbReference>
<evidence type="ECO:0000313" key="4">
    <source>
        <dbReference type="Proteomes" id="UP001589647"/>
    </source>
</evidence>
<keyword evidence="1" id="KW-1133">Transmembrane helix</keyword>
<feature type="transmembrane region" description="Helical" evidence="1">
    <location>
        <begin position="149"/>
        <end position="168"/>
    </location>
</feature>
<reference evidence="3 4" key="1">
    <citation type="submission" date="2024-09" db="EMBL/GenBank/DDBJ databases">
        <authorList>
            <person name="Sun Q."/>
            <person name="Mori K."/>
        </authorList>
    </citation>
    <scope>NUCLEOTIDE SEQUENCE [LARGE SCALE GENOMIC DNA]</scope>
    <source>
        <strain evidence="3 4">CCM 3426</strain>
    </source>
</reference>
<feature type="transmembrane region" description="Helical" evidence="1">
    <location>
        <begin position="86"/>
        <end position="103"/>
    </location>
</feature>